<comment type="catalytic activity">
    <reaction evidence="11">
        <text>K(+)(in) + H(+)(out) = K(+)(out) + H(+)(in)</text>
        <dbReference type="Rhea" id="RHEA:29467"/>
        <dbReference type="ChEBI" id="CHEBI:15378"/>
        <dbReference type="ChEBI" id="CHEBI:29103"/>
    </reaction>
</comment>
<evidence type="ECO:0000256" key="2">
    <source>
        <dbReference type="ARBA" id="ARBA00022448"/>
    </source>
</evidence>
<evidence type="ECO:0000256" key="3">
    <source>
        <dbReference type="ARBA" id="ARBA00022475"/>
    </source>
</evidence>
<feature type="domain" description="Cyclic nucleotide-binding" evidence="14">
    <location>
        <begin position="744"/>
        <end position="850"/>
    </location>
</feature>
<dbReference type="Pfam" id="PF00999">
    <property type="entry name" value="Na_H_Exchanger"/>
    <property type="match status" value="1"/>
</dbReference>
<dbReference type="PANTHER" id="PTHR10110">
    <property type="entry name" value="SODIUM/HYDROGEN EXCHANGER"/>
    <property type="match status" value="1"/>
</dbReference>
<feature type="transmembrane region" description="Helical" evidence="13">
    <location>
        <begin position="30"/>
        <end position="49"/>
    </location>
</feature>
<organism evidence="15 16">
    <name type="scientific">Riccia sorocarpa</name>
    <dbReference type="NCBI Taxonomy" id="122646"/>
    <lineage>
        <taxon>Eukaryota</taxon>
        <taxon>Viridiplantae</taxon>
        <taxon>Streptophyta</taxon>
        <taxon>Embryophyta</taxon>
        <taxon>Marchantiophyta</taxon>
        <taxon>Marchantiopsida</taxon>
        <taxon>Marchantiidae</taxon>
        <taxon>Marchantiales</taxon>
        <taxon>Ricciaceae</taxon>
        <taxon>Riccia</taxon>
    </lineage>
</organism>
<keyword evidence="3" id="KW-1003">Cell membrane</keyword>
<dbReference type="InterPro" id="IPR018422">
    <property type="entry name" value="Cation/H_exchanger_CPA1"/>
</dbReference>
<dbReference type="InterPro" id="IPR000595">
    <property type="entry name" value="cNMP-bd_dom"/>
</dbReference>
<dbReference type="Pfam" id="PF00027">
    <property type="entry name" value="cNMP_binding"/>
    <property type="match status" value="1"/>
</dbReference>
<feature type="transmembrane region" description="Helical" evidence="13">
    <location>
        <begin position="196"/>
        <end position="215"/>
    </location>
</feature>
<dbReference type="InterPro" id="IPR006153">
    <property type="entry name" value="Cation/H_exchanger_TM"/>
</dbReference>
<evidence type="ECO:0000256" key="4">
    <source>
        <dbReference type="ARBA" id="ARBA00022692"/>
    </source>
</evidence>
<gene>
    <name evidence="15" type="ORF">R1sor_000905</name>
</gene>
<dbReference type="Gene3D" id="6.10.140.1330">
    <property type="match status" value="1"/>
</dbReference>
<evidence type="ECO:0000256" key="10">
    <source>
        <dbReference type="ARBA" id="ARBA00047524"/>
    </source>
</evidence>
<feature type="transmembrane region" description="Helical" evidence="13">
    <location>
        <begin position="349"/>
        <end position="370"/>
    </location>
</feature>
<feature type="transmembrane region" description="Helical" evidence="13">
    <location>
        <begin position="253"/>
        <end position="271"/>
    </location>
</feature>
<sequence length="1158" mass="128114">MAAWLADTIMESGAPGPGTELQSEGTEPEIAILFIGVSLLLGVISRQLFSGTRVPYTVALLILGIGLGALEYGTSLGLGTLGASIRMWSHINPNLILFVFLPALLFESSFALEIHQIKRCIVQMLLLAGPGVLISTFCLAVVHRFIFPYGWNWSTCLLLGGLLSATDPVAVVALLKELGASKKLSTIVEGEALMNDGVAIVVFKLFFQMVLGQHFTPGAIIKFFSQVALGAVALGLGLGLVTVLWIGRVFNDAIIEITLTFTASYMAFFIAEQEAEVSGVLTVMTVGLFFAAFARTAFTGESQQSMHHFWEMIAYIANTLIFILSGTVIAESILQSQSSIQGKDWGYLVLLYVAVQLSRFVVVVVLFPGLRYFGYGLDWKEGVILIWAGLRGAVALSLSLSVAQVSESESAGYTLISRRTENQFVFFTGGVVFLTLIINGSTTQFLLKALRMDHTSETKALVLEYVRHEMYEKALESFQELGEDEDLGPAEWATVCKYVTVLAHQGEVRPPTHPHEGSATGEQNRMLILQDTRIRFLNGVQAAYWEMLDEGRITRTSATLLMQSVDESLDQVARHEPVTDWNGLKPYVHFPHYLKWRSSSLLPHRLLSYFSVVRLELGCYIAAAFLRAHRQARRQLREFIGESEIADLVIKESEDAELEPRRFLEDVRLLFPQVLRVIKTKQVTYAVLIRLSHYVKSLEESGLLEEKETNHLHHMVQVDLKKLQRKPPMVQMQSAEEVLSNQPFFGALPSQVQKSLTSAAKECMILRENPLYTEESKADGIYLVANGSVKWTRQKCTGRQLLHPTFPHGTTLGLYECLTGRPRLCTVVADSVAMCYFIDISRLMSILSPSNPALENFFWQESALVVAKLVLPQVFENITMQELRTLVAERSDMRTYIRGETVELEIGKTGILLEGFLKQEGKDDVVGAPAGFVSNPESLVAGKDVLSSRTSSIIPQSTFYQVEARSRVLFIDFHPSPSTPPLLHLNPPRKALSMSESAGLMRFGSKYTGSWRSSEGGPKSGDDIASHSASYSAIAMQLSLYGSRKIPSALLPRRESRVGRNRRSCYVSPEIQSYPAIAGQQFSSAYTLKPTVPEVKVRERKVRSDGNLVGGPSPQSWPRQIVRTGSWATSVDSEGEDDHTVVEINSPSKLFSSNHPTG</sequence>
<reference evidence="15 16" key="1">
    <citation type="submission" date="2024-09" db="EMBL/GenBank/DDBJ databases">
        <title>Chromosome-scale assembly of Riccia sorocarpa.</title>
        <authorList>
            <person name="Paukszto L."/>
        </authorList>
    </citation>
    <scope>NUCLEOTIDE SEQUENCE [LARGE SCALE GENOMIC DNA]</scope>
    <source>
        <strain evidence="15">LP-2024</strain>
        <tissue evidence="15">Aerial parts of the thallus</tissue>
    </source>
</reference>
<evidence type="ECO:0000256" key="12">
    <source>
        <dbReference type="SAM" id="MobiDB-lite"/>
    </source>
</evidence>
<dbReference type="PROSITE" id="PS50042">
    <property type="entry name" value="CNMP_BINDING_3"/>
    <property type="match status" value="1"/>
</dbReference>
<evidence type="ECO:0000256" key="5">
    <source>
        <dbReference type="ARBA" id="ARBA00022989"/>
    </source>
</evidence>
<feature type="transmembrane region" description="Helical" evidence="13">
    <location>
        <begin position="424"/>
        <end position="447"/>
    </location>
</feature>
<keyword evidence="6" id="KW-0915">Sodium</keyword>
<comment type="subcellular location">
    <subcellularLocation>
        <location evidence="1">Cell membrane</location>
        <topology evidence="1">Multi-pass membrane protein</topology>
    </subcellularLocation>
</comment>
<evidence type="ECO:0000313" key="15">
    <source>
        <dbReference type="EMBL" id="KAL3682883.1"/>
    </source>
</evidence>
<keyword evidence="16" id="KW-1185">Reference proteome</keyword>
<evidence type="ECO:0000259" key="14">
    <source>
        <dbReference type="PROSITE" id="PS50042"/>
    </source>
</evidence>
<keyword evidence="9" id="KW-0739">Sodium transport</keyword>
<feature type="transmembrane region" description="Helical" evidence="13">
    <location>
        <begin position="124"/>
        <end position="146"/>
    </location>
</feature>
<protein>
    <recommendedName>
        <fullName evidence="14">Cyclic nucleotide-binding domain-containing protein</fullName>
    </recommendedName>
</protein>
<feature type="transmembrane region" description="Helical" evidence="13">
    <location>
        <begin position="277"/>
        <end position="297"/>
    </location>
</feature>
<keyword evidence="4 13" id="KW-0812">Transmembrane</keyword>
<proteinExistence type="predicted"/>
<keyword evidence="7" id="KW-0406">Ion transport</keyword>
<keyword evidence="8 13" id="KW-0472">Membrane</keyword>
<evidence type="ECO:0000256" key="1">
    <source>
        <dbReference type="ARBA" id="ARBA00004651"/>
    </source>
</evidence>
<dbReference type="CDD" id="cd00038">
    <property type="entry name" value="CAP_ED"/>
    <property type="match status" value="1"/>
</dbReference>
<dbReference type="Proteomes" id="UP001633002">
    <property type="component" value="Unassembled WGS sequence"/>
</dbReference>
<dbReference type="AlphaFoldDB" id="A0ABD3GVC3"/>
<feature type="transmembrane region" description="Helical" evidence="13">
    <location>
        <begin position="382"/>
        <end position="404"/>
    </location>
</feature>
<feature type="compositionally biased region" description="Polar residues" evidence="12">
    <location>
        <begin position="1143"/>
        <end position="1158"/>
    </location>
</feature>
<feature type="transmembrane region" description="Helical" evidence="13">
    <location>
        <begin position="56"/>
        <end position="75"/>
    </location>
</feature>
<evidence type="ECO:0000256" key="7">
    <source>
        <dbReference type="ARBA" id="ARBA00023065"/>
    </source>
</evidence>
<dbReference type="Gene3D" id="2.60.120.10">
    <property type="entry name" value="Jelly Rolls"/>
    <property type="match status" value="1"/>
</dbReference>
<evidence type="ECO:0000256" key="6">
    <source>
        <dbReference type="ARBA" id="ARBA00023053"/>
    </source>
</evidence>
<evidence type="ECO:0000256" key="9">
    <source>
        <dbReference type="ARBA" id="ARBA00023201"/>
    </source>
</evidence>
<dbReference type="GO" id="GO:0005886">
    <property type="term" value="C:plasma membrane"/>
    <property type="evidence" value="ECO:0007669"/>
    <property type="project" value="UniProtKB-SubCell"/>
</dbReference>
<feature type="transmembrane region" description="Helical" evidence="13">
    <location>
        <begin position="309"/>
        <end position="329"/>
    </location>
</feature>
<feature type="transmembrane region" description="Helical" evidence="13">
    <location>
        <begin position="95"/>
        <end position="112"/>
    </location>
</feature>
<evidence type="ECO:0000256" key="13">
    <source>
        <dbReference type="SAM" id="Phobius"/>
    </source>
</evidence>
<keyword evidence="2" id="KW-0813">Transport</keyword>
<feature type="region of interest" description="Disordered" evidence="12">
    <location>
        <begin position="1129"/>
        <end position="1158"/>
    </location>
</feature>
<evidence type="ECO:0000256" key="11">
    <source>
        <dbReference type="ARBA" id="ARBA00047912"/>
    </source>
</evidence>
<comment type="catalytic activity">
    <reaction evidence="10">
        <text>Na(+)(in) + H(+)(out) = Na(+)(out) + H(+)(in)</text>
        <dbReference type="Rhea" id="RHEA:29419"/>
        <dbReference type="ChEBI" id="CHEBI:15378"/>
        <dbReference type="ChEBI" id="CHEBI:29101"/>
    </reaction>
</comment>
<dbReference type="SUPFAM" id="SSF51206">
    <property type="entry name" value="cAMP-binding domain-like"/>
    <property type="match status" value="1"/>
</dbReference>
<dbReference type="EMBL" id="JBJQOH010000006">
    <property type="protein sequence ID" value="KAL3682883.1"/>
    <property type="molecule type" value="Genomic_DNA"/>
</dbReference>
<evidence type="ECO:0000256" key="8">
    <source>
        <dbReference type="ARBA" id="ARBA00023136"/>
    </source>
</evidence>
<accession>A0ABD3GVC3</accession>
<dbReference type="PANTHER" id="PTHR10110:SF86">
    <property type="entry name" value="SODIUM_HYDROGEN EXCHANGER 7"/>
    <property type="match status" value="1"/>
</dbReference>
<dbReference type="InterPro" id="IPR014710">
    <property type="entry name" value="RmlC-like_jellyroll"/>
</dbReference>
<dbReference type="GO" id="GO:0006814">
    <property type="term" value="P:sodium ion transport"/>
    <property type="evidence" value="ECO:0007669"/>
    <property type="project" value="UniProtKB-KW"/>
</dbReference>
<dbReference type="InterPro" id="IPR018490">
    <property type="entry name" value="cNMP-bd_dom_sf"/>
</dbReference>
<evidence type="ECO:0000313" key="16">
    <source>
        <dbReference type="Proteomes" id="UP001633002"/>
    </source>
</evidence>
<name>A0ABD3GVC3_9MARC</name>
<comment type="caution">
    <text evidence="15">The sequence shown here is derived from an EMBL/GenBank/DDBJ whole genome shotgun (WGS) entry which is preliminary data.</text>
</comment>
<keyword evidence="5 13" id="KW-1133">Transmembrane helix</keyword>
<feature type="transmembrane region" description="Helical" evidence="13">
    <location>
        <begin position="227"/>
        <end position="246"/>
    </location>
</feature>